<reference evidence="2 3" key="1">
    <citation type="submission" date="2018-03" db="EMBL/GenBank/DDBJ databases">
        <title>Genomic Encyclopedia of Archaeal and Bacterial Type Strains, Phase II (KMG-II): from individual species to whole genera.</title>
        <authorList>
            <person name="Goeker M."/>
        </authorList>
    </citation>
    <scope>NUCLEOTIDE SEQUENCE [LARGE SCALE GENOMIC DNA]</scope>
    <source>
        <strain evidence="2 3">DSM 25027</strain>
    </source>
</reference>
<gene>
    <name evidence="2" type="ORF">CLV81_2181</name>
</gene>
<comment type="caution">
    <text evidence="2">The sequence shown here is derived from an EMBL/GenBank/DDBJ whole genome shotgun (WGS) entry which is preliminary data.</text>
</comment>
<accession>A0A2T0M8G5</accession>
<dbReference type="InterPro" id="IPR013783">
    <property type="entry name" value="Ig-like_fold"/>
</dbReference>
<name>A0A2T0M8G5_9FLAO</name>
<dbReference type="PROSITE" id="PS51257">
    <property type="entry name" value="PROKAR_LIPOPROTEIN"/>
    <property type="match status" value="1"/>
</dbReference>
<proteinExistence type="predicted"/>
<dbReference type="RefSeq" id="WP_106145133.1">
    <property type="nucleotide sequence ID" value="NZ_PVYX01000002.1"/>
</dbReference>
<evidence type="ECO:0000313" key="3">
    <source>
        <dbReference type="Proteomes" id="UP000237640"/>
    </source>
</evidence>
<dbReference type="InterPro" id="IPR000601">
    <property type="entry name" value="PKD_dom"/>
</dbReference>
<dbReference type="Pfam" id="PF18911">
    <property type="entry name" value="PKD_4"/>
    <property type="match status" value="1"/>
</dbReference>
<organism evidence="2 3">
    <name type="scientific">Flagellimonas meridianipacifica</name>
    <dbReference type="NCBI Taxonomy" id="1080225"/>
    <lineage>
        <taxon>Bacteria</taxon>
        <taxon>Pseudomonadati</taxon>
        <taxon>Bacteroidota</taxon>
        <taxon>Flavobacteriia</taxon>
        <taxon>Flavobacteriales</taxon>
        <taxon>Flavobacteriaceae</taxon>
        <taxon>Flagellimonas</taxon>
    </lineage>
</organism>
<dbReference type="EMBL" id="PVYX01000002">
    <property type="protein sequence ID" value="PRX53794.1"/>
    <property type="molecule type" value="Genomic_DNA"/>
</dbReference>
<dbReference type="CDD" id="cd00146">
    <property type="entry name" value="PKD"/>
    <property type="match status" value="1"/>
</dbReference>
<protein>
    <submittedName>
        <fullName evidence="2">PKD domain-containing protein</fullName>
    </submittedName>
</protein>
<keyword evidence="3" id="KW-1185">Reference proteome</keyword>
<evidence type="ECO:0000259" key="1">
    <source>
        <dbReference type="PROSITE" id="PS50093"/>
    </source>
</evidence>
<dbReference type="Proteomes" id="UP000237640">
    <property type="component" value="Unassembled WGS sequence"/>
</dbReference>
<dbReference type="Gene3D" id="2.60.40.10">
    <property type="entry name" value="Immunoglobulins"/>
    <property type="match status" value="1"/>
</dbReference>
<sequence>MKTKLNSVLILLSILTIVILIGCDEDDPSVSEPYTLFTFNVTDLTVTFRNESVDNPESYSWDFGDGQTSAEENPTHTYGEGGTYTVVLTSGNSSGEDQFERTVTVVEPEEPLPPVVFETFDSFTANATVEGQGIAADGWAGAWTRLTGDDVSVVPDGILNNSLAVESSGNALLLDASGANTRYKRNFSTPYLDNGNTYWFAFQAEFSNTDLDGGEVQVMLVDNDSESFGAGGGDGQFLGIGKTITPSTLGIMTFGPFNNVEAADVMADGALWLVAKIETNGTADPDLVRLFVNPTPGTEPADGTEAVSFAAPELSGGWQGVGFKYSGGNASSVKIDDIYVGNSYQDVTPINYLDLPPVAFEIFDSYTVDATVEGQGVAEDGWSGPWARLSGGDVNVVAGGIENSTLAVETTGNSLLLDASVGATRYKRGLSETYLDDGRTYWFAFQAEFAGATDDTGELIVMLVDNDTEDFVGSGPNGQFLGIGKTISPGAPLGIMTFGPFNNIDATDVSVEDGPLWLVAKIETNGTADPDLVRVFVNPTPGNEPANGTEAVSFAAPELNGGWQGIGFKFSGGATTAKIDDIYLGFRFADVTPENY</sequence>
<evidence type="ECO:0000313" key="2">
    <source>
        <dbReference type="EMBL" id="PRX53794.1"/>
    </source>
</evidence>
<dbReference type="SUPFAM" id="SSF49299">
    <property type="entry name" value="PKD domain"/>
    <property type="match status" value="1"/>
</dbReference>
<feature type="domain" description="PKD" evidence="1">
    <location>
        <begin position="44"/>
        <end position="112"/>
    </location>
</feature>
<dbReference type="PROSITE" id="PS50093">
    <property type="entry name" value="PKD"/>
    <property type="match status" value="1"/>
</dbReference>
<dbReference type="InterPro" id="IPR022409">
    <property type="entry name" value="PKD/Chitinase_dom"/>
</dbReference>
<dbReference type="InterPro" id="IPR035986">
    <property type="entry name" value="PKD_dom_sf"/>
</dbReference>
<dbReference type="SMART" id="SM00089">
    <property type="entry name" value="PKD"/>
    <property type="match status" value="1"/>
</dbReference>
<dbReference type="AlphaFoldDB" id="A0A2T0M8G5"/>
<dbReference type="OrthoDB" id="8913664at2"/>